<dbReference type="SUPFAM" id="SSF52540">
    <property type="entry name" value="P-loop containing nucleoside triphosphate hydrolases"/>
    <property type="match status" value="1"/>
</dbReference>
<gene>
    <name evidence="5" type="ORF">RchiOBHm_Chr2g0104151</name>
</gene>
<feature type="domain" description="RPW8" evidence="4">
    <location>
        <begin position="1"/>
        <end position="149"/>
    </location>
</feature>
<dbReference type="GO" id="GO:0006952">
    <property type="term" value="P:defense response"/>
    <property type="evidence" value="ECO:0007669"/>
    <property type="project" value="UniProtKB-KW"/>
</dbReference>
<dbReference type="Gene3D" id="3.80.10.10">
    <property type="entry name" value="Ribonuclease Inhibitor"/>
    <property type="match status" value="1"/>
</dbReference>
<keyword evidence="2" id="KW-0677">Repeat</keyword>
<accession>A0A2P6RN39</accession>
<protein>
    <submittedName>
        <fullName evidence="5">Putative powdery mildew resistance protein, RPW8</fullName>
    </submittedName>
</protein>
<dbReference type="Gene3D" id="1.10.8.430">
    <property type="entry name" value="Helical domain of apoptotic protease-activating factors"/>
    <property type="match status" value="1"/>
</dbReference>
<dbReference type="Proteomes" id="UP000238479">
    <property type="component" value="Chromosome 2"/>
</dbReference>
<dbReference type="OrthoDB" id="2016095at2759"/>
<keyword evidence="6" id="KW-1185">Reference proteome</keyword>
<dbReference type="GO" id="GO:0043531">
    <property type="term" value="F:ADP binding"/>
    <property type="evidence" value="ECO:0007669"/>
    <property type="project" value="InterPro"/>
</dbReference>
<dbReference type="Gene3D" id="3.40.50.300">
    <property type="entry name" value="P-loop containing nucleotide triphosphate hydrolases"/>
    <property type="match status" value="1"/>
</dbReference>
<evidence type="ECO:0000313" key="5">
    <source>
        <dbReference type="EMBL" id="PRQ47842.1"/>
    </source>
</evidence>
<proteinExistence type="inferred from homology"/>
<dbReference type="Gramene" id="PRQ47842">
    <property type="protein sequence ID" value="PRQ47842"/>
    <property type="gene ID" value="RchiOBHm_Chr2g0104151"/>
</dbReference>
<dbReference type="PRINTS" id="PR00364">
    <property type="entry name" value="DISEASERSIST"/>
</dbReference>
<organism evidence="5 6">
    <name type="scientific">Rosa chinensis</name>
    <name type="common">China rose</name>
    <dbReference type="NCBI Taxonomy" id="74649"/>
    <lineage>
        <taxon>Eukaryota</taxon>
        <taxon>Viridiplantae</taxon>
        <taxon>Streptophyta</taxon>
        <taxon>Embryophyta</taxon>
        <taxon>Tracheophyta</taxon>
        <taxon>Spermatophyta</taxon>
        <taxon>Magnoliopsida</taxon>
        <taxon>eudicotyledons</taxon>
        <taxon>Gunneridae</taxon>
        <taxon>Pentapetalae</taxon>
        <taxon>rosids</taxon>
        <taxon>fabids</taxon>
        <taxon>Rosales</taxon>
        <taxon>Rosaceae</taxon>
        <taxon>Rosoideae</taxon>
        <taxon>Rosoideae incertae sedis</taxon>
        <taxon>Rosa</taxon>
    </lineage>
</organism>
<dbReference type="Pfam" id="PF05659">
    <property type="entry name" value="RPW8"/>
    <property type="match status" value="1"/>
</dbReference>
<dbReference type="PANTHER" id="PTHR36766:SF3">
    <property type="entry name" value="RPW8 DOMAIN-CONTAINING PROTEIN"/>
    <property type="match status" value="1"/>
</dbReference>
<evidence type="ECO:0000259" key="4">
    <source>
        <dbReference type="PROSITE" id="PS51153"/>
    </source>
</evidence>
<dbReference type="OMA" id="WISETEQ"/>
<name>A0A2P6RN39_ROSCH</name>
<dbReference type="EMBL" id="PDCK01000040">
    <property type="protein sequence ID" value="PRQ47842.1"/>
    <property type="molecule type" value="Genomic_DNA"/>
</dbReference>
<dbReference type="Gene3D" id="1.10.10.10">
    <property type="entry name" value="Winged helix-like DNA-binding domain superfamily/Winged helix DNA-binding domain"/>
    <property type="match status" value="1"/>
</dbReference>
<dbReference type="InterPro" id="IPR055414">
    <property type="entry name" value="LRR_R13L4/SHOC2-like"/>
</dbReference>
<dbReference type="Pfam" id="PF23598">
    <property type="entry name" value="LRR_14"/>
    <property type="match status" value="1"/>
</dbReference>
<dbReference type="AlphaFoldDB" id="A0A2P6RN39"/>
<dbReference type="InterPro" id="IPR027417">
    <property type="entry name" value="P-loop_NTPase"/>
</dbReference>
<evidence type="ECO:0000256" key="1">
    <source>
        <dbReference type="ARBA" id="ARBA00008894"/>
    </source>
</evidence>
<sequence length="823" mass="93405">MDNLAAGGAMGVPFNVLYEVIKEVVVKTKMFKPLLKDLDLTIDLLKPLIDEMEKCNKVLDDPDNELKGIKVQMQKGAVLIPKCSEVRLWNIYKQYKYTNELLGLKSSLRSFYEILHVQVARDVKKTRVELGHIGTIVQDTHTTILEFAENVQQNLVIHTAVKVQGWGAVPVGAPFTVGVDIPLRELKTKLLKDEKVTMLVLTAPGGCGKTTLAIKFCEDYEVKDKFKENIFFVTVSKKSDDRVVKELYDCRGFEFPTLHNEVDVVKWLQQFRIEVGKNPVLFVLDDVWSGSESLLQKFDDFKLPNSKILVTSRFRFPRFGSQYILEPLNIEDAESLFKHSASLGDQSCNAREDIMRKIIEHFKGSPLAITVVGRSLCGKPVESWLKRASTLKGASILNYEARLLDGLQSCLDAFNEEEHILKECFLDLGSFPEDQRISAAALIDMWAELYKLEDFKSIANLHELAARSLANLLITRKEKKEADGYYSEHFITQHDLLRQLAIYQPKLDANNKRRIIDKWGDNLPECLTGQKHQPIKARLLSISSDGVFSTNLDNIELAEVEVLVLNFDTQNYALPEFVVKMDKLKVLIVTNHGFLPAELCNIQLLGSLSNLRRIRLERISISSITKNLIQLKSVKKISLFMCNIGQAFSNCSLQISDALPYLEEMNIDYCNDLVELPAALCALVNLKKLSIANSHKLSALPEEIGKLVNLEVLRLRSCTDLAKLPDSTRNLKKLKFLDIADCFSIRELPEDFGGMTSLKEINMRKCSRLQELPSSVLDLEQLQEVVCDEDTGDLWELFSPHLRNLHITLVEENVNLNWLHKLQ</sequence>
<dbReference type="SUPFAM" id="SSF52047">
    <property type="entry name" value="RNI-like"/>
    <property type="match status" value="1"/>
</dbReference>
<dbReference type="Pfam" id="PF00931">
    <property type="entry name" value="NB-ARC"/>
    <property type="match status" value="1"/>
</dbReference>
<evidence type="ECO:0000256" key="3">
    <source>
        <dbReference type="ARBA" id="ARBA00022821"/>
    </source>
</evidence>
<reference evidence="5 6" key="1">
    <citation type="journal article" date="2018" name="Nat. Genet.">
        <title>The Rosa genome provides new insights in the design of modern roses.</title>
        <authorList>
            <person name="Bendahmane M."/>
        </authorList>
    </citation>
    <scope>NUCLEOTIDE SEQUENCE [LARGE SCALE GENOMIC DNA]</scope>
    <source>
        <strain evidence="6">cv. Old Blush</strain>
    </source>
</reference>
<dbReference type="PROSITE" id="PS51153">
    <property type="entry name" value="RPW8"/>
    <property type="match status" value="1"/>
</dbReference>
<comment type="similarity">
    <text evidence="1">Belongs to the disease resistance NB-LRR family.</text>
</comment>
<dbReference type="InterPro" id="IPR036388">
    <property type="entry name" value="WH-like_DNA-bd_sf"/>
</dbReference>
<dbReference type="PANTHER" id="PTHR36766">
    <property type="entry name" value="PLANT BROAD-SPECTRUM MILDEW RESISTANCE PROTEIN RPW8"/>
    <property type="match status" value="1"/>
</dbReference>
<evidence type="ECO:0000313" key="6">
    <source>
        <dbReference type="Proteomes" id="UP000238479"/>
    </source>
</evidence>
<comment type="caution">
    <text evidence="5">The sequence shown here is derived from an EMBL/GenBank/DDBJ whole genome shotgun (WGS) entry which is preliminary data.</text>
</comment>
<dbReference type="InterPro" id="IPR002182">
    <property type="entry name" value="NB-ARC"/>
</dbReference>
<dbReference type="InterPro" id="IPR008808">
    <property type="entry name" value="Powdery_mildew-R_dom"/>
</dbReference>
<evidence type="ECO:0000256" key="2">
    <source>
        <dbReference type="ARBA" id="ARBA00022737"/>
    </source>
</evidence>
<dbReference type="InterPro" id="IPR032675">
    <property type="entry name" value="LRR_dom_sf"/>
</dbReference>
<dbReference type="InterPro" id="IPR042197">
    <property type="entry name" value="Apaf_helical"/>
</dbReference>
<keyword evidence="3" id="KW-0611">Plant defense</keyword>